<feature type="region of interest" description="Disordered" evidence="6">
    <location>
        <begin position="53"/>
        <end position="106"/>
    </location>
</feature>
<dbReference type="PIRSF" id="PIRSF036514">
    <property type="entry name" value="Sm_HSP_B1"/>
    <property type="match status" value="1"/>
</dbReference>
<dbReference type="GeneID" id="110119847"/>
<dbReference type="GO" id="GO:0005737">
    <property type="term" value="C:cytoplasm"/>
    <property type="evidence" value="ECO:0007669"/>
    <property type="project" value="TreeGrafter"/>
</dbReference>
<dbReference type="PANTHER" id="PTHR45640">
    <property type="entry name" value="HEAT SHOCK PROTEIN HSP-12.2-RELATED"/>
    <property type="match status" value="1"/>
</dbReference>
<dbReference type="GO" id="GO:0009408">
    <property type="term" value="P:response to heat"/>
    <property type="evidence" value="ECO:0007669"/>
    <property type="project" value="UniProtKB-ARBA"/>
</dbReference>
<keyword evidence="3" id="KW-0862">Zinc</keyword>
<dbReference type="Pfam" id="PF00011">
    <property type="entry name" value="HSP20"/>
    <property type="match status" value="1"/>
</dbReference>
<feature type="domain" description="SHSP" evidence="7">
    <location>
        <begin position="97"/>
        <end position="169"/>
    </location>
</feature>
<protein>
    <submittedName>
        <fullName evidence="9">LOW QUALITY PROTEIN: protein lethal(2)essential for life</fullName>
    </submittedName>
</protein>
<dbReference type="KEGG" id="bter:110119847"/>
<feature type="binding site" evidence="3">
    <location>
        <position position="147"/>
    </location>
    <ligand>
        <name>Zn(2+)</name>
        <dbReference type="ChEBI" id="CHEBI:29105"/>
        <label>1</label>
    </ligand>
</feature>
<evidence type="ECO:0000313" key="9">
    <source>
        <dbReference type="RefSeq" id="XP_048265598.1"/>
    </source>
</evidence>
<dbReference type="InterPro" id="IPR055269">
    <property type="entry name" value="Alpha-crystallin/HSP_16"/>
</dbReference>
<dbReference type="InterPro" id="IPR008978">
    <property type="entry name" value="HSP20-like_chaperone"/>
</dbReference>
<dbReference type="GO" id="GO:0042026">
    <property type="term" value="P:protein refolding"/>
    <property type="evidence" value="ECO:0007669"/>
    <property type="project" value="TreeGrafter"/>
</dbReference>
<sequence length="169" mass="21005">MPLIPMLFFNWWEDPNLPHRLWDQHFGTTVDADNFVNDLDPLNAEVLVCRPHGRDKKHHHRRHHHHHHHHHHHRRRHHYHHRRRSRHRRRRHHRHRHHHHHHHHPFFKSLIKSDKGKFQVSLDLSQFTSEEITVKVINQKVTIEAKHDEKKDEHGWVSTQFVRKYITPS</sequence>
<dbReference type="InterPro" id="IPR002068">
    <property type="entry name" value="A-crystallin/Hsp20_dom"/>
</dbReference>
<comment type="similarity">
    <text evidence="2 4 5">Belongs to the small heat shock protein (HSP20) family.</text>
</comment>
<dbReference type="RefSeq" id="XP_048265598.1">
    <property type="nucleotide sequence ID" value="XM_048409641.1"/>
</dbReference>
<dbReference type="PANTHER" id="PTHR45640:SF13">
    <property type="entry name" value="HEAT SHOCK PROTEIN 22-RELATED"/>
    <property type="match status" value="1"/>
</dbReference>
<evidence type="ECO:0000256" key="3">
    <source>
        <dbReference type="PIRSR" id="PIRSR036514-1"/>
    </source>
</evidence>
<dbReference type="GO" id="GO:0005634">
    <property type="term" value="C:nucleus"/>
    <property type="evidence" value="ECO:0007669"/>
    <property type="project" value="TreeGrafter"/>
</dbReference>
<evidence type="ECO:0000259" key="7">
    <source>
        <dbReference type="PROSITE" id="PS01031"/>
    </source>
</evidence>
<evidence type="ECO:0000256" key="4">
    <source>
        <dbReference type="PROSITE-ProRule" id="PRU00285"/>
    </source>
</evidence>
<dbReference type="GO" id="GO:0051082">
    <property type="term" value="F:unfolded protein binding"/>
    <property type="evidence" value="ECO:0007669"/>
    <property type="project" value="TreeGrafter"/>
</dbReference>
<feature type="binding site" evidence="3">
    <location>
        <position position="149"/>
    </location>
    <ligand>
        <name>Zn(2+)</name>
        <dbReference type="ChEBI" id="CHEBI:29105"/>
        <label>1</label>
    </ligand>
</feature>
<keyword evidence="1" id="KW-0346">Stress response</keyword>
<dbReference type="SUPFAM" id="SSF49764">
    <property type="entry name" value="HSP20-like chaperones"/>
    <property type="match status" value="1"/>
</dbReference>
<evidence type="ECO:0000256" key="6">
    <source>
        <dbReference type="SAM" id="MobiDB-lite"/>
    </source>
</evidence>
<dbReference type="CDD" id="cd06526">
    <property type="entry name" value="metazoan_ACD"/>
    <property type="match status" value="1"/>
</dbReference>
<organism evidence="8 9">
    <name type="scientific">Bombus terrestris</name>
    <name type="common">Buff-tailed bumblebee</name>
    <name type="synonym">Apis terrestris</name>
    <dbReference type="NCBI Taxonomy" id="30195"/>
    <lineage>
        <taxon>Eukaryota</taxon>
        <taxon>Metazoa</taxon>
        <taxon>Ecdysozoa</taxon>
        <taxon>Arthropoda</taxon>
        <taxon>Hexapoda</taxon>
        <taxon>Insecta</taxon>
        <taxon>Pterygota</taxon>
        <taxon>Neoptera</taxon>
        <taxon>Endopterygota</taxon>
        <taxon>Hymenoptera</taxon>
        <taxon>Apocrita</taxon>
        <taxon>Aculeata</taxon>
        <taxon>Apoidea</taxon>
        <taxon>Anthophila</taxon>
        <taxon>Apidae</taxon>
        <taxon>Bombus</taxon>
        <taxon>Bombus</taxon>
    </lineage>
</organism>
<dbReference type="PROSITE" id="PS01031">
    <property type="entry name" value="SHSP"/>
    <property type="match status" value="1"/>
</dbReference>
<dbReference type="Proteomes" id="UP000835206">
    <property type="component" value="Chromosome 2"/>
</dbReference>
<keyword evidence="3" id="KW-0479">Metal-binding</keyword>
<dbReference type="InterPro" id="IPR001436">
    <property type="entry name" value="Alpha-crystallin/sHSP_animal"/>
</dbReference>
<dbReference type="OrthoDB" id="10498391at2759"/>
<accession>A0A9C6SHE1</accession>
<reference evidence="9" key="1">
    <citation type="submission" date="2025-08" db="UniProtKB">
        <authorList>
            <consortium name="RefSeq"/>
        </authorList>
    </citation>
    <scope>IDENTIFICATION</scope>
</reference>
<evidence type="ECO:0000256" key="1">
    <source>
        <dbReference type="ARBA" id="ARBA00023016"/>
    </source>
</evidence>
<evidence type="ECO:0000313" key="8">
    <source>
        <dbReference type="Proteomes" id="UP000835206"/>
    </source>
</evidence>
<keyword evidence="8" id="KW-1185">Reference proteome</keyword>
<dbReference type="AlphaFoldDB" id="A0A9C6SHE1"/>
<name>A0A9C6SHE1_BOMTE</name>
<feature type="binding site" evidence="3">
    <location>
        <position position="154"/>
    </location>
    <ligand>
        <name>Zn(2+)</name>
        <dbReference type="ChEBI" id="CHEBI:29105"/>
        <label>3</label>
    </ligand>
</feature>
<dbReference type="GO" id="GO:0046872">
    <property type="term" value="F:metal ion binding"/>
    <property type="evidence" value="ECO:0007669"/>
    <property type="project" value="UniProtKB-KW"/>
</dbReference>
<evidence type="ECO:0000256" key="2">
    <source>
        <dbReference type="PIRNR" id="PIRNR036514"/>
    </source>
</evidence>
<dbReference type="Gene3D" id="2.60.40.790">
    <property type="match status" value="1"/>
</dbReference>
<gene>
    <name evidence="9" type="primary">LOC110119847</name>
</gene>
<evidence type="ECO:0000256" key="5">
    <source>
        <dbReference type="RuleBase" id="RU003616"/>
    </source>
</evidence>
<proteinExistence type="inferred from homology"/>